<name>A0A6D2JT71_9BRAS</name>
<evidence type="ECO:0000256" key="1">
    <source>
        <dbReference type="SAM" id="Phobius"/>
    </source>
</evidence>
<keyword evidence="1" id="KW-0812">Transmembrane</keyword>
<feature type="transmembrane region" description="Helical" evidence="1">
    <location>
        <begin position="5"/>
        <end position="26"/>
    </location>
</feature>
<proteinExistence type="predicted"/>
<evidence type="ECO:0000313" key="2">
    <source>
        <dbReference type="EMBL" id="CAA7039859.1"/>
    </source>
</evidence>
<accession>A0A6D2JT71</accession>
<keyword evidence="1" id="KW-1133">Transmembrane helix</keyword>
<dbReference type="OrthoDB" id="414175at2759"/>
<organism evidence="2 3">
    <name type="scientific">Microthlaspi erraticum</name>
    <dbReference type="NCBI Taxonomy" id="1685480"/>
    <lineage>
        <taxon>Eukaryota</taxon>
        <taxon>Viridiplantae</taxon>
        <taxon>Streptophyta</taxon>
        <taxon>Embryophyta</taxon>
        <taxon>Tracheophyta</taxon>
        <taxon>Spermatophyta</taxon>
        <taxon>Magnoliopsida</taxon>
        <taxon>eudicotyledons</taxon>
        <taxon>Gunneridae</taxon>
        <taxon>Pentapetalae</taxon>
        <taxon>rosids</taxon>
        <taxon>malvids</taxon>
        <taxon>Brassicales</taxon>
        <taxon>Brassicaceae</taxon>
        <taxon>Coluteocarpeae</taxon>
        <taxon>Microthlaspi</taxon>
    </lineage>
</organism>
<keyword evidence="1" id="KW-0472">Membrane</keyword>
<dbReference type="EMBL" id="CACVBM020001218">
    <property type="protein sequence ID" value="CAA7039859.1"/>
    <property type="molecule type" value="Genomic_DNA"/>
</dbReference>
<protein>
    <recommendedName>
        <fullName evidence="4">Fringe-related protein</fullName>
    </recommendedName>
</protein>
<dbReference type="AlphaFoldDB" id="A0A6D2JT71"/>
<gene>
    <name evidence="2" type="ORF">MERR_LOCUS27094</name>
</gene>
<evidence type="ECO:0000313" key="3">
    <source>
        <dbReference type="Proteomes" id="UP000467841"/>
    </source>
</evidence>
<evidence type="ECO:0008006" key="4">
    <source>
        <dbReference type="Google" id="ProtNLM"/>
    </source>
</evidence>
<dbReference type="InterPro" id="IPR006740">
    <property type="entry name" value="DUF604"/>
</dbReference>
<dbReference type="Pfam" id="PF04646">
    <property type="entry name" value="DUF604"/>
    <property type="match status" value="1"/>
</dbReference>
<comment type="caution">
    <text evidence="2">The sequence shown here is derived from an EMBL/GenBank/DDBJ whole genome shotgun (WGS) entry which is preliminary data.</text>
</comment>
<sequence length="441" mass="51178">MLCNYLVILGVVAIFFIIAFFNQTYINSQSFDGNIFTMKNDQETLVQPKETTTNLSHLMFVLVGSSRAWERRSTYVESWWRPNVTRGNIFLDVEPSKKFQPWSPTFPPFKVNEDLKKLAIYPKLKNPIHTRIYRSILETYRLMQDEGVRWYVTGDDDTLFFVDNMVDVLSKYDHKEKYYIGMFSETIVSNYYLSFDMAFGGGGYALSYPLVEALVLKLDECVERYHYVWAVDQLQSFCLADLGVDLTLEKGFHQMDLRGDISGLLSSHPTDPLVSFHHFETIEPLFPGMDRHGSVIQIMKAANVDQSRMLQQSICHIRDSMWTFSVSWGYAAHIYEKIFPRSHLKRPIQTFRHWIGAQRPPVLMFNTRPVSRDPCEAPHWFFFDSVEQENERVVTSYARKFPRNITSCSFSGNISADPLASIRVFSPKTPKQVPSSYLLDI</sequence>
<dbReference type="Gene3D" id="3.90.550.50">
    <property type="match status" value="1"/>
</dbReference>
<dbReference type="Proteomes" id="UP000467841">
    <property type="component" value="Unassembled WGS sequence"/>
</dbReference>
<keyword evidence="3" id="KW-1185">Reference proteome</keyword>
<dbReference type="PANTHER" id="PTHR10811">
    <property type="entry name" value="FRINGE-RELATED"/>
    <property type="match status" value="1"/>
</dbReference>
<reference evidence="2" key="1">
    <citation type="submission" date="2020-01" db="EMBL/GenBank/DDBJ databases">
        <authorList>
            <person name="Mishra B."/>
        </authorList>
    </citation>
    <scope>NUCLEOTIDE SEQUENCE [LARGE SCALE GENOMIC DNA]</scope>
</reference>